<evidence type="ECO:0000259" key="9">
    <source>
        <dbReference type="Pfam" id="PF12704"/>
    </source>
</evidence>
<keyword evidence="3 7" id="KW-0812">Transmembrane</keyword>
<feature type="transmembrane region" description="Helical" evidence="7">
    <location>
        <begin position="43"/>
        <end position="62"/>
    </location>
</feature>
<feature type="domain" description="ABC3 transporter permease C-terminal" evidence="8">
    <location>
        <begin position="299"/>
        <end position="411"/>
    </location>
</feature>
<evidence type="ECO:0000256" key="5">
    <source>
        <dbReference type="ARBA" id="ARBA00023136"/>
    </source>
</evidence>
<keyword evidence="11" id="KW-1185">Reference proteome</keyword>
<dbReference type="EMBL" id="VULO01000008">
    <property type="protein sequence ID" value="MSS84593.1"/>
    <property type="molecule type" value="Genomic_DNA"/>
</dbReference>
<feature type="transmembrane region" description="Helical" evidence="7">
    <location>
        <begin position="340"/>
        <end position="367"/>
    </location>
</feature>
<accession>A0A6N7W7V4</accession>
<evidence type="ECO:0000256" key="1">
    <source>
        <dbReference type="ARBA" id="ARBA00004651"/>
    </source>
</evidence>
<comment type="similarity">
    <text evidence="6">Belongs to the ABC-4 integral membrane protein family.</text>
</comment>
<proteinExistence type="inferred from homology"/>
<dbReference type="AlphaFoldDB" id="A0A6N7W7V4"/>
<protein>
    <submittedName>
        <fullName evidence="10">ABC transporter permease</fullName>
    </submittedName>
</protein>
<dbReference type="GO" id="GO:0022857">
    <property type="term" value="F:transmembrane transporter activity"/>
    <property type="evidence" value="ECO:0007669"/>
    <property type="project" value="TreeGrafter"/>
</dbReference>
<name>A0A6N7W7V4_9ACTO</name>
<dbReference type="PANTHER" id="PTHR30572:SF4">
    <property type="entry name" value="ABC TRANSPORTER PERMEASE YTRF"/>
    <property type="match status" value="1"/>
</dbReference>
<organism evidence="10 11">
    <name type="scientific">Scrofimicrobium canadense</name>
    <dbReference type="NCBI Taxonomy" id="2652290"/>
    <lineage>
        <taxon>Bacteria</taxon>
        <taxon>Bacillati</taxon>
        <taxon>Actinomycetota</taxon>
        <taxon>Actinomycetes</taxon>
        <taxon>Actinomycetales</taxon>
        <taxon>Actinomycetaceae</taxon>
        <taxon>Scrofimicrobium</taxon>
    </lineage>
</organism>
<sequence length="418" mass="42471">MGRSRKVEVANMPSTKLKRSHLSPLDAWKVAWQGVASRPQRSFLAAIGIAVGVAALVALTGISDSNRAALMEELDSMGANLLVVQPANGPDGKPVPLPASAVDAIRHQDGVEAVGGLKKIPDSVHAYRTDVVAQGETNGLGITAATPSLYDALGASMESGSWFDEASRALPTVVLGAEAAARLGEPTIGDRLWIGNEWYSLLGVLSPIELAEGINTAVLLGDQWSAQHFANDPLATGLTSGDWSQIYVQSAPGGVADLRDRVAAAASPGSPHVAVAALSDLGGARTVADTMLETLGLALGGIALAVGGVGIANTMVVSVMERRGEIGLRRALGARSTQIVAQFLTESTALSFLGACGGVILGVAAALGFSTLTGTPIRIPLEVAGLGLGVALVVGALAGLQPAAKAARMPPVEALRSS</sequence>
<comment type="caution">
    <text evidence="10">The sequence shown here is derived from an EMBL/GenBank/DDBJ whole genome shotgun (WGS) entry which is preliminary data.</text>
</comment>
<dbReference type="GO" id="GO:0005886">
    <property type="term" value="C:plasma membrane"/>
    <property type="evidence" value="ECO:0007669"/>
    <property type="project" value="UniProtKB-SubCell"/>
</dbReference>
<feature type="transmembrane region" description="Helical" evidence="7">
    <location>
        <begin position="379"/>
        <end position="400"/>
    </location>
</feature>
<comment type="subcellular location">
    <subcellularLocation>
        <location evidence="1">Cell membrane</location>
        <topology evidence="1">Multi-pass membrane protein</topology>
    </subcellularLocation>
</comment>
<dbReference type="PANTHER" id="PTHR30572">
    <property type="entry name" value="MEMBRANE COMPONENT OF TRANSPORTER-RELATED"/>
    <property type="match status" value="1"/>
</dbReference>
<evidence type="ECO:0000256" key="3">
    <source>
        <dbReference type="ARBA" id="ARBA00022692"/>
    </source>
</evidence>
<dbReference type="InterPro" id="IPR025857">
    <property type="entry name" value="MacB_PCD"/>
</dbReference>
<dbReference type="Proteomes" id="UP000470875">
    <property type="component" value="Unassembled WGS sequence"/>
</dbReference>
<evidence type="ECO:0000313" key="11">
    <source>
        <dbReference type="Proteomes" id="UP000470875"/>
    </source>
</evidence>
<keyword evidence="5 7" id="KW-0472">Membrane</keyword>
<gene>
    <name evidence="10" type="ORF">FYJ24_07415</name>
</gene>
<dbReference type="InterPro" id="IPR050250">
    <property type="entry name" value="Macrolide_Exporter_MacB"/>
</dbReference>
<reference evidence="10 11" key="1">
    <citation type="submission" date="2019-08" db="EMBL/GenBank/DDBJ databases">
        <title>In-depth cultivation of the pig gut microbiome towards novel bacterial diversity and tailored functional studies.</title>
        <authorList>
            <person name="Wylensek D."/>
            <person name="Hitch T.C.A."/>
            <person name="Clavel T."/>
        </authorList>
    </citation>
    <scope>NUCLEOTIDE SEQUENCE [LARGE SCALE GENOMIC DNA]</scope>
    <source>
        <strain evidence="10 11">WB03_NA08</strain>
    </source>
</reference>
<evidence type="ECO:0000256" key="2">
    <source>
        <dbReference type="ARBA" id="ARBA00022475"/>
    </source>
</evidence>
<evidence type="ECO:0000256" key="4">
    <source>
        <dbReference type="ARBA" id="ARBA00022989"/>
    </source>
</evidence>
<feature type="domain" description="MacB-like periplasmic core" evidence="9">
    <location>
        <begin position="42"/>
        <end position="257"/>
    </location>
</feature>
<keyword evidence="2" id="KW-1003">Cell membrane</keyword>
<dbReference type="InterPro" id="IPR003838">
    <property type="entry name" value="ABC3_permease_C"/>
</dbReference>
<dbReference type="Pfam" id="PF12704">
    <property type="entry name" value="MacB_PCD"/>
    <property type="match status" value="1"/>
</dbReference>
<evidence type="ECO:0000313" key="10">
    <source>
        <dbReference type="EMBL" id="MSS84593.1"/>
    </source>
</evidence>
<evidence type="ECO:0000256" key="6">
    <source>
        <dbReference type="ARBA" id="ARBA00038076"/>
    </source>
</evidence>
<evidence type="ECO:0000256" key="7">
    <source>
        <dbReference type="SAM" id="Phobius"/>
    </source>
</evidence>
<keyword evidence="4 7" id="KW-1133">Transmembrane helix</keyword>
<dbReference type="Pfam" id="PF02687">
    <property type="entry name" value="FtsX"/>
    <property type="match status" value="1"/>
</dbReference>
<feature type="transmembrane region" description="Helical" evidence="7">
    <location>
        <begin position="295"/>
        <end position="319"/>
    </location>
</feature>
<evidence type="ECO:0000259" key="8">
    <source>
        <dbReference type="Pfam" id="PF02687"/>
    </source>
</evidence>